<protein>
    <recommendedName>
        <fullName evidence="6">2-succinyl-5-enolpyruvyl-6-hydroxy-3-cyclohexene-1-carboxylate synthase</fullName>
        <shortName evidence="6">SEPHCHC synthase</shortName>
        <ecNumber evidence="6">2.2.1.9</ecNumber>
    </recommendedName>
    <alternativeName>
        <fullName evidence="6">Menaquinone biosynthesis protein MenD</fullName>
    </alternativeName>
</protein>
<dbReference type="GO" id="GO:0030976">
    <property type="term" value="F:thiamine pyrophosphate binding"/>
    <property type="evidence" value="ECO:0007669"/>
    <property type="project" value="UniProtKB-UniRule"/>
</dbReference>
<comment type="cofactor">
    <cofactor evidence="6">
        <name>thiamine diphosphate</name>
        <dbReference type="ChEBI" id="CHEBI:58937"/>
    </cofactor>
    <text evidence="6">Binds 1 thiamine pyrophosphate per subunit.</text>
</comment>
<dbReference type="NCBIfam" id="TIGR00173">
    <property type="entry name" value="menD"/>
    <property type="match status" value="1"/>
</dbReference>
<dbReference type="UniPathway" id="UPA01057">
    <property type="reaction ID" value="UER00164"/>
</dbReference>
<dbReference type="EMBL" id="RQZG01000016">
    <property type="protein sequence ID" value="RRD03815.1"/>
    <property type="molecule type" value="Genomic_DNA"/>
</dbReference>
<comment type="function">
    <text evidence="6">Catalyzes the thiamine diphosphate-dependent decarboxylation of 2-oxoglutarate and the subsequent addition of the resulting succinic semialdehyde-thiamine pyrophosphate anion to isochorismate to yield 2-succinyl-5-enolpyruvyl-6-hydroxy-3-cyclohexene-1-carboxylate (SEPHCHC).</text>
</comment>
<dbReference type="Gene3D" id="3.40.50.1220">
    <property type="entry name" value="TPP-binding domain"/>
    <property type="match status" value="1"/>
</dbReference>
<evidence type="ECO:0000256" key="5">
    <source>
        <dbReference type="ARBA" id="ARBA00023211"/>
    </source>
</evidence>
<dbReference type="PANTHER" id="PTHR42916">
    <property type="entry name" value="2-SUCCINYL-5-ENOLPYRUVYL-6-HYDROXY-3-CYCLOHEXENE-1-CARBOXYLATE SYNTHASE"/>
    <property type="match status" value="1"/>
</dbReference>
<dbReference type="CDD" id="cd07037">
    <property type="entry name" value="TPP_PYR_MenD"/>
    <property type="match status" value="1"/>
</dbReference>
<keyword evidence="4 6" id="KW-0786">Thiamine pyrophosphate</keyword>
<dbReference type="AlphaFoldDB" id="A0A3P1T3S5"/>
<evidence type="ECO:0000256" key="3">
    <source>
        <dbReference type="ARBA" id="ARBA00022842"/>
    </source>
</evidence>
<dbReference type="GO" id="GO:0009234">
    <property type="term" value="P:menaquinone biosynthetic process"/>
    <property type="evidence" value="ECO:0007669"/>
    <property type="project" value="UniProtKB-UniRule"/>
</dbReference>
<reference evidence="8 9" key="1">
    <citation type="submission" date="2018-11" db="EMBL/GenBank/DDBJ databases">
        <title>Genomes From Bacteria Associated with the Canine Oral Cavity: a Test Case for Automated Genome-Based Taxonomic Assignment.</title>
        <authorList>
            <person name="Coil D.A."/>
            <person name="Jospin G."/>
            <person name="Darling A.E."/>
            <person name="Wallis C."/>
            <person name="Davis I.J."/>
            <person name="Harris S."/>
            <person name="Eisen J.A."/>
            <person name="Holcombe L.J."/>
            <person name="O'Flynn C."/>
        </authorList>
    </citation>
    <scope>NUCLEOTIDE SEQUENCE [LARGE SCALE GENOMIC DNA]</scope>
    <source>
        <strain evidence="8 9">OH887_COT-365</strain>
    </source>
</reference>
<name>A0A3P1T3S5_9ACTN</name>
<organism evidence="8 9">
    <name type="scientific">Arachnia propionica</name>
    <dbReference type="NCBI Taxonomy" id="1750"/>
    <lineage>
        <taxon>Bacteria</taxon>
        <taxon>Bacillati</taxon>
        <taxon>Actinomycetota</taxon>
        <taxon>Actinomycetes</taxon>
        <taxon>Propionibacteriales</taxon>
        <taxon>Propionibacteriaceae</taxon>
        <taxon>Arachnia</taxon>
    </lineage>
</organism>
<evidence type="ECO:0000256" key="6">
    <source>
        <dbReference type="HAMAP-Rule" id="MF_01659"/>
    </source>
</evidence>
<evidence type="ECO:0000256" key="2">
    <source>
        <dbReference type="ARBA" id="ARBA00022723"/>
    </source>
</evidence>
<evidence type="ECO:0000313" key="9">
    <source>
        <dbReference type="Proteomes" id="UP000280819"/>
    </source>
</evidence>
<comment type="catalytic activity">
    <reaction evidence="6">
        <text>isochorismate + 2-oxoglutarate + H(+) = 5-enolpyruvoyl-6-hydroxy-2-succinyl-cyclohex-3-ene-1-carboxylate + CO2</text>
        <dbReference type="Rhea" id="RHEA:25593"/>
        <dbReference type="ChEBI" id="CHEBI:15378"/>
        <dbReference type="ChEBI" id="CHEBI:16526"/>
        <dbReference type="ChEBI" id="CHEBI:16810"/>
        <dbReference type="ChEBI" id="CHEBI:29780"/>
        <dbReference type="ChEBI" id="CHEBI:58818"/>
        <dbReference type="EC" id="2.2.1.9"/>
    </reaction>
</comment>
<dbReference type="Pfam" id="PF02776">
    <property type="entry name" value="TPP_enzyme_N"/>
    <property type="match status" value="1"/>
</dbReference>
<keyword evidence="3 6" id="KW-0460">Magnesium</keyword>
<dbReference type="Proteomes" id="UP000280819">
    <property type="component" value="Unassembled WGS sequence"/>
</dbReference>
<dbReference type="SUPFAM" id="SSF52518">
    <property type="entry name" value="Thiamin diphosphate-binding fold (THDP-binding)"/>
    <property type="match status" value="2"/>
</dbReference>
<comment type="cofactor">
    <cofactor evidence="6">
        <name>Mg(2+)</name>
        <dbReference type="ChEBI" id="CHEBI:18420"/>
    </cofactor>
    <cofactor evidence="6">
        <name>Mn(2+)</name>
        <dbReference type="ChEBI" id="CHEBI:29035"/>
    </cofactor>
</comment>
<comment type="pathway">
    <text evidence="6">Quinol/quinone metabolism; menaquinone biosynthesis.</text>
</comment>
<comment type="caution">
    <text evidence="8">The sequence shown here is derived from an EMBL/GenBank/DDBJ whole genome shotgun (WGS) entry which is preliminary data.</text>
</comment>
<evidence type="ECO:0000313" key="8">
    <source>
        <dbReference type="EMBL" id="RRD03815.1"/>
    </source>
</evidence>
<evidence type="ECO:0000259" key="7">
    <source>
        <dbReference type="Pfam" id="PF02776"/>
    </source>
</evidence>
<dbReference type="OrthoDB" id="9791859at2"/>
<dbReference type="RefSeq" id="WP_124845505.1">
    <property type="nucleotide sequence ID" value="NZ_RQZG01000016.1"/>
</dbReference>
<keyword evidence="6" id="KW-0474">Menaquinone biosynthesis</keyword>
<dbReference type="GO" id="GO:0030145">
    <property type="term" value="F:manganese ion binding"/>
    <property type="evidence" value="ECO:0007669"/>
    <property type="project" value="UniProtKB-UniRule"/>
</dbReference>
<dbReference type="PIRSF" id="PIRSF004983">
    <property type="entry name" value="MenD"/>
    <property type="match status" value="1"/>
</dbReference>
<comment type="subunit">
    <text evidence="6">Homodimer.</text>
</comment>
<sequence>MTSPLLGVVTVEALLAAGVEHVLLAPGSRNAPLSLALHAADAAGLLRLHVRIDERVAAFTALGIAKASRAPAAVVTTSGTAAGNLLPAAMEARASGIPLLLVTADRPAQAVWTGANQTFDQVGLFGPAVLRTVRVSSTSGDERAWRHQITRAAVIAAGTRSRQPGPVHVNIEFDLPLVDATVRAPVAQPRIPVVAPSDGVVVHEVTTPARTVVLAGDAPPEVGAEARALAELAGVPLLAEPSSNARTGSAIPRYREQLARLAPEIERVVVFGHPTLSRPVSALLARDDVEIIVVAQHAEWVDPGHAARHVVDRVVLPPGDPHWLARWDHSAPAPDALTPEGIAAAVVRSARPGENLVFGASSSIRHADLAPVSQHPATCYANRGLAGIDGTLATATGIALATGAPTTVLLGDLTLQHDLGSLVAPPTEPSVQMRVVLVDDNGGSIFEGLEQGACEFRHAFDRVFRTPQCINSAHVAAAFGWKVDEVRSLAALLGLLDDTISGRELLRLLPVSD</sequence>
<dbReference type="PANTHER" id="PTHR42916:SF1">
    <property type="entry name" value="PROTEIN PHYLLO, CHLOROPLASTIC"/>
    <property type="match status" value="1"/>
</dbReference>
<accession>A0A3P1T3S5</accession>
<evidence type="ECO:0000256" key="1">
    <source>
        <dbReference type="ARBA" id="ARBA00022679"/>
    </source>
</evidence>
<dbReference type="GO" id="GO:0000287">
    <property type="term" value="F:magnesium ion binding"/>
    <property type="evidence" value="ECO:0007669"/>
    <property type="project" value="UniProtKB-UniRule"/>
</dbReference>
<evidence type="ECO:0000256" key="4">
    <source>
        <dbReference type="ARBA" id="ARBA00023052"/>
    </source>
</evidence>
<keyword evidence="1 6" id="KW-0808">Transferase</keyword>
<keyword evidence="5 6" id="KW-0464">Manganese</keyword>
<dbReference type="UniPathway" id="UPA00079"/>
<comment type="similarity">
    <text evidence="6">Belongs to the TPP enzyme family. MenD subfamily.</text>
</comment>
<dbReference type="Gene3D" id="3.40.50.970">
    <property type="match status" value="2"/>
</dbReference>
<gene>
    <name evidence="6 8" type="primary">menD</name>
    <name evidence="8" type="ORF">EII34_12515</name>
</gene>
<comment type="pathway">
    <text evidence="6">Quinol/quinone metabolism; 1,4-dihydroxy-2-naphthoate biosynthesis; 1,4-dihydroxy-2-naphthoate from chorismate: step 2/7.</text>
</comment>
<dbReference type="GO" id="GO:0070204">
    <property type="term" value="F:2-succinyl-5-enolpyruvyl-6-hydroxy-3-cyclohexene-1-carboxylic-acid synthase activity"/>
    <property type="evidence" value="ECO:0007669"/>
    <property type="project" value="UniProtKB-UniRule"/>
</dbReference>
<keyword evidence="2 6" id="KW-0479">Metal-binding</keyword>
<dbReference type="CDD" id="cd02009">
    <property type="entry name" value="TPP_SHCHC_synthase"/>
    <property type="match status" value="1"/>
</dbReference>
<dbReference type="InterPro" id="IPR012001">
    <property type="entry name" value="Thiamin_PyroP_enz_TPP-bd_dom"/>
</dbReference>
<proteinExistence type="inferred from homology"/>
<feature type="domain" description="Thiamine pyrophosphate enzyme N-terminal TPP-binding" evidence="7">
    <location>
        <begin position="9"/>
        <end position="123"/>
    </location>
</feature>
<dbReference type="InterPro" id="IPR029061">
    <property type="entry name" value="THDP-binding"/>
</dbReference>
<dbReference type="HAMAP" id="MF_01659">
    <property type="entry name" value="MenD"/>
    <property type="match status" value="1"/>
</dbReference>
<dbReference type="InterPro" id="IPR004433">
    <property type="entry name" value="MenaQ_synth_MenD"/>
</dbReference>
<dbReference type="EC" id="2.2.1.9" evidence="6"/>